<keyword evidence="5" id="KW-0190">Covalent protein-DNA linkage</keyword>
<reference evidence="9 10" key="1">
    <citation type="submission" date="2023-07" db="EMBL/GenBank/DDBJ databases">
        <title>Genomic Encyclopedia of Type Strains, Phase IV (KMG-IV): sequencing the most valuable type-strain genomes for metagenomic binning, comparative biology and taxonomic classification.</title>
        <authorList>
            <person name="Goeker M."/>
        </authorList>
    </citation>
    <scope>NUCLEOTIDE SEQUENCE [LARGE SCALE GENOMIC DNA]</scope>
    <source>
        <strain evidence="9 10">DSM 45903</strain>
    </source>
</reference>
<evidence type="ECO:0000256" key="8">
    <source>
        <dbReference type="RuleBase" id="RU364100"/>
    </source>
</evidence>
<comment type="caution">
    <text evidence="9">The sequence shown here is derived from an EMBL/GenBank/DDBJ whole genome shotgun (WGS) entry which is preliminary data.</text>
</comment>
<evidence type="ECO:0000256" key="4">
    <source>
        <dbReference type="ARBA" id="ARBA00022801"/>
    </source>
</evidence>
<keyword evidence="3" id="KW-0227">DNA damage</keyword>
<keyword evidence="10" id="KW-1185">Reference proteome</keyword>
<evidence type="ECO:0000256" key="3">
    <source>
        <dbReference type="ARBA" id="ARBA00022763"/>
    </source>
</evidence>
<gene>
    <name evidence="9" type="ORF">JOE21_001926</name>
</gene>
<sequence length="226" mass="25715">MCGRFTLTVGLGEILERFQAEMAGDWEHTPRFNAAPTQMLPVVKEKEDGCTRELVPMRWGLIPHWAKDHSIGNRLINARGETVATKPAFRRSLKQARCLIPADGFFEWTRGPDGAKHPLRIILKKEALFAFAGLWDRWEDAEGSVIQSFTIITTRPNEKMAEVHDRMPVILHPAEESMWLDSQIQDPALLTPLLEPFDSEKMAFYPVDRLVNSPKNDEPACIRPLT</sequence>
<dbReference type="InterPro" id="IPR036590">
    <property type="entry name" value="SRAP-like"/>
</dbReference>
<dbReference type="PANTHER" id="PTHR13604">
    <property type="entry name" value="DC12-RELATED"/>
    <property type="match status" value="1"/>
</dbReference>
<name>A0ABU1IMA7_9BACL</name>
<protein>
    <recommendedName>
        <fullName evidence="8">Abasic site processing protein</fullName>
        <ecNumber evidence="8">3.4.-.-</ecNumber>
    </recommendedName>
</protein>
<comment type="similarity">
    <text evidence="1 8">Belongs to the SOS response-associated peptidase family.</text>
</comment>
<dbReference type="InterPro" id="IPR003738">
    <property type="entry name" value="SRAP"/>
</dbReference>
<evidence type="ECO:0000256" key="1">
    <source>
        <dbReference type="ARBA" id="ARBA00008136"/>
    </source>
</evidence>
<accession>A0ABU1IMA7</accession>
<dbReference type="Pfam" id="PF02586">
    <property type="entry name" value="SRAP"/>
    <property type="match status" value="1"/>
</dbReference>
<evidence type="ECO:0000313" key="10">
    <source>
        <dbReference type="Proteomes" id="UP001185012"/>
    </source>
</evidence>
<dbReference type="RefSeq" id="WP_309865152.1">
    <property type="nucleotide sequence ID" value="NZ_JAVDQG010000004.1"/>
</dbReference>
<dbReference type="Proteomes" id="UP001185012">
    <property type="component" value="Unassembled WGS sequence"/>
</dbReference>
<keyword evidence="2 8" id="KW-0645">Protease</keyword>
<proteinExistence type="inferred from homology"/>
<dbReference type="EC" id="3.4.-.-" evidence="8"/>
<keyword evidence="7" id="KW-0456">Lyase</keyword>
<keyword evidence="6" id="KW-0238">DNA-binding</keyword>
<keyword evidence="4 8" id="KW-0378">Hydrolase</keyword>
<evidence type="ECO:0000256" key="7">
    <source>
        <dbReference type="ARBA" id="ARBA00023239"/>
    </source>
</evidence>
<evidence type="ECO:0000256" key="2">
    <source>
        <dbReference type="ARBA" id="ARBA00022670"/>
    </source>
</evidence>
<organism evidence="9 10">
    <name type="scientific">Desmospora profundinema</name>
    <dbReference type="NCBI Taxonomy" id="1571184"/>
    <lineage>
        <taxon>Bacteria</taxon>
        <taxon>Bacillati</taxon>
        <taxon>Bacillota</taxon>
        <taxon>Bacilli</taxon>
        <taxon>Bacillales</taxon>
        <taxon>Thermoactinomycetaceae</taxon>
        <taxon>Desmospora</taxon>
    </lineage>
</organism>
<dbReference type="Gene3D" id="3.90.1680.10">
    <property type="entry name" value="SOS response associated peptidase-like"/>
    <property type="match status" value="1"/>
</dbReference>
<dbReference type="PANTHER" id="PTHR13604:SF0">
    <property type="entry name" value="ABASIC SITE PROCESSING PROTEIN HMCES"/>
    <property type="match status" value="1"/>
</dbReference>
<dbReference type="EMBL" id="JAVDQG010000004">
    <property type="protein sequence ID" value="MDR6225920.1"/>
    <property type="molecule type" value="Genomic_DNA"/>
</dbReference>
<evidence type="ECO:0000256" key="5">
    <source>
        <dbReference type="ARBA" id="ARBA00023124"/>
    </source>
</evidence>
<dbReference type="SUPFAM" id="SSF143081">
    <property type="entry name" value="BB1717-like"/>
    <property type="match status" value="1"/>
</dbReference>
<evidence type="ECO:0000313" key="9">
    <source>
        <dbReference type="EMBL" id="MDR6225920.1"/>
    </source>
</evidence>
<evidence type="ECO:0000256" key="6">
    <source>
        <dbReference type="ARBA" id="ARBA00023125"/>
    </source>
</evidence>